<dbReference type="GO" id="GO:0046496">
    <property type="term" value="P:nicotinamide nucleotide metabolic process"/>
    <property type="evidence" value="ECO:0007669"/>
    <property type="project" value="UniProtKB-UniRule"/>
</dbReference>
<evidence type="ECO:0000256" key="3">
    <source>
        <dbReference type="ARBA" id="ARBA00009524"/>
    </source>
</evidence>
<evidence type="ECO:0000259" key="14">
    <source>
        <dbReference type="PROSITE" id="PS51385"/>
    </source>
</evidence>
<feature type="binding site" evidence="12">
    <location>
        <position position="513"/>
    </location>
    <ligand>
        <name>AMP</name>
        <dbReference type="ChEBI" id="CHEBI:456215"/>
    </ligand>
</feature>
<evidence type="ECO:0000256" key="2">
    <source>
        <dbReference type="ARBA" id="ARBA00006001"/>
    </source>
</evidence>
<dbReference type="SUPFAM" id="SSF53613">
    <property type="entry name" value="Ribokinase-like"/>
    <property type="match status" value="1"/>
</dbReference>
<dbReference type="Proteomes" id="UP000003656">
    <property type="component" value="Unassembled WGS sequence"/>
</dbReference>
<evidence type="ECO:0000313" key="15">
    <source>
        <dbReference type="EMBL" id="EFA23637.1"/>
    </source>
</evidence>
<dbReference type="SUPFAM" id="SSF64153">
    <property type="entry name" value="YjeF N-terminal domain-like"/>
    <property type="match status" value="1"/>
</dbReference>
<dbReference type="InterPro" id="IPR029056">
    <property type="entry name" value="Ribokinase-like"/>
</dbReference>
<evidence type="ECO:0000313" key="16">
    <source>
        <dbReference type="EMBL" id="KFI58698.1"/>
    </source>
</evidence>
<comment type="caution">
    <text evidence="15">The sequence shown here is derived from an EMBL/GenBank/DDBJ whole genome shotgun (WGS) entry which is preliminary data.</text>
</comment>
<dbReference type="EC" id="4.2.1.136" evidence="12"/>
<evidence type="ECO:0000256" key="1">
    <source>
        <dbReference type="ARBA" id="ARBA00001958"/>
    </source>
</evidence>
<evidence type="ECO:0000256" key="4">
    <source>
        <dbReference type="ARBA" id="ARBA00022741"/>
    </source>
</evidence>
<dbReference type="HAMAP" id="MF_01965">
    <property type="entry name" value="NADHX_dehydratase"/>
    <property type="match status" value="1"/>
</dbReference>
<dbReference type="CDD" id="cd01171">
    <property type="entry name" value="YXKO-related"/>
    <property type="match status" value="1"/>
</dbReference>
<evidence type="ECO:0000259" key="13">
    <source>
        <dbReference type="PROSITE" id="PS51383"/>
    </source>
</evidence>
<evidence type="ECO:0000256" key="6">
    <source>
        <dbReference type="ARBA" id="ARBA00022857"/>
    </source>
</evidence>
<dbReference type="Gene3D" id="3.40.50.10260">
    <property type="entry name" value="YjeF N-terminal domain"/>
    <property type="match status" value="1"/>
</dbReference>
<dbReference type="GO" id="GO:0016301">
    <property type="term" value="F:kinase activity"/>
    <property type="evidence" value="ECO:0007669"/>
    <property type="project" value="UniProtKB-KW"/>
</dbReference>
<comment type="similarity">
    <text evidence="12">Belongs to the NnrD/CARKD family.</text>
</comment>
<feature type="binding site" evidence="12">
    <location>
        <begin position="483"/>
        <end position="487"/>
    </location>
    <ligand>
        <name>AMP</name>
        <dbReference type="ChEBI" id="CHEBI:456215"/>
    </ligand>
</feature>
<name>D1NSI5_9BIFI</name>
<feature type="domain" description="YjeF C-terminal" evidence="13">
    <location>
        <begin position="274"/>
        <end position="602"/>
    </location>
</feature>
<feature type="binding site" evidence="12">
    <location>
        <position position="514"/>
    </location>
    <ligand>
        <name>(6S)-NADPHX</name>
        <dbReference type="ChEBI" id="CHEBI:64076"/>
    </ligand>
</feature>
<accession>D1NSI5</accession>
<sequence>MDEHLESTHLHTLVHGAYDVATVRAMEQPLLRQGVPLMQSAAAAVAQNVRHMLDTLQLVPEATRIALLAGAGDNGGDGLYAGAVLAHHGYHVTAIAVGRSLHREAYQAFIQSGGHIWTLDPDNHIPGSPAGFSAGEAGERLERAISFCHNAHVLIDAMTGIGLSGPLHGIPAAMAQALGVECGAPDRPATAVRNDIDGMAQHYPIVIAVDTPSGVGVDDGNLDGPYIPADLTVMFGAMKPCAMLPPASYACGTVSLVDFGFDLDNATALVTMTSADDAAACIRPVRLSDAKYARGVVGLITGSQRYPGAAVLSASGAARSNIGMVRYMGPTRAQDLVLHTLAEATIGKGHVQSWVVGSGVPGAHDAGADEDMQREAIAALLAHYALDAQQSSSISEPTMQAAVSDSTSLSQAELMPPIVVDAGALDMLPTHVGPQVVLTPHAGELARLLTRLGHDVTEQQVQQAPLRHARIAADLTGATVLIKGAITLVVQPGTPRVVAAGRAPAQLATAGAGDVLGGVIAALLAQQADIIDYNPTAICEVVAAGAYVHGLAAALAADAQQRGWMRPSLFGLEDFEEAPVDCGHPIVATDVVDALPQAFSRLC</sequence>
<dbReference type="GO" id="GO:0005524">
    <property type="term" value="F:ATP binding"/>
    <property type="evidence" value="ECO:0007669"/>
    <property type="project" value="UniProtKB-KW"/>
</dbReference>
<dbReference type="GO" id="GO:0110051">
    <property type="term" value="P:metabolite repair"/>
    <property type="evidence" value="ECO:0007669"/>
    <property type="project" value="TreeGrafter"/>
</dbReference>
<dbReference type="InterPro" id="IPR036652">
    <property type="entry name" value="YjeF_N_dom_sf"/>
</dbReference>
<evidence type="ECO:0000256" key="12">
    <source>
        <dbReference type="HAMAP-Rule" id="MF_01965"/>
    </source>
</evidence>
<proteinExistence type="inferred from homology"/>
<evidence type="ECO:0000256" key="5">
    <source>
        <dbReference type="ARBA" id="ARBA00022840"/>
    </source>
</evidence>
<comment type="catalytic activity">
    <reaction evidence="10 12">
        <text>(6S)-NADHX + ADP = AMP + phosphate + NADH + H(+)</text>
        <dbReference type="Rhea" id="RHEA:32223"/>
        <dbReference type="ChEBI" id="CHEBI:15378"/>
        <dbReference type="ChEBI" id="CHEBI:43474"/>
        <dbReference type="ChEBI" id="CHEBI:57945"/>
        <dbReference type="ChEBI" id="CHEBI:64074"/>
        <dbReference type="ChEBI" id="CHEBI:456215"/>
        <dbReference type="ChEBI" id="CHEBI:456216"/>
        <dbReference type="EC" id="4.2.1.136"/>
    </reaction>
</comment>
<dbReference type="eggNOG" id="COG0063">
    <property type="taxonomic scope" value="Bacteria"/>
</dbReference>
<comment type="function">
    <text evidence="9">Bifunctional enzyme that catalyzes the epimerization of the S- and R-forms of NAD(P)HX and the dehydration of the S-form of NAD(P)HX at the expense of ADP, which is converted to AMP. This allows the repair of both epimers of NAD(P)HX, a damaged form of NAD(P)H that is a result of enzymatic or heat-dependent hydration.</text>
</comment>
<dbReference type="GO" id="GO:0052856">
    <property type="term" value="F:NAD(P)HX epimerase activity"/>
    <property type="evidence" value="ECO:0007669"/>
    <property type="project" value="TreeGrafter"/>
</dbReference>
<dbReference type="InterPro" id="IPR004443">
    <property type="entry name" value="YjeF_N_dom"/>
</dbReference>
<organism evidence="15 17">
    <name type="scientific">Bifidobacterium gallicum DSM 20093 = LMG 11596</name>
    <dbReference type="NCBI Taxonomy" id="561180"/>
    <lineage>
        <taxon>Bacteria</taxon>
        <taxon>Bacillati</taxon>
        <taxon>Actinomycetota</taxon>
        <taxon>Actinomycetes</taxon>
        <taxon>Bifidobacteriales</taxon>
        <taxon>Bifidobacteriaceae</taxon>
        <taxon>Bifidobacterium</taxon>
    </lineage>
</organism>
<gene>
    <name evidence="12" type="primary">nnrD</name>
    <name evidence="16" type="ORF">BGLCM_0991</name>
    <name evidence="15" type="ORF">BIFGAL_02742</name>
</gene>
<dbReference type="Pfam" id="PF01256">
    <property type="entry name" value="Carb_kinase"/>
    <property type="match status" value="1"/>
</dbReference>
<keyword evidence="6 12" id="KW-0521">NADP</keyword>
<dbReference type="eggNOG" id="COG0062">
    <property type="taxonomic scope" value="Bacteria"/>
</dbReference>
<feature type="domain" description="YjeF N-terminal" evidence="14">
    <location>
        <begin position="23"/>
        <end position="267"/>
    </location>
</feature>
<dbReference type="OrthoDB" id="9806925at2"/>
<evidence type="ECO:0000313" key="18">
    <source>
        <dbReference type="Proteomes" id="UP000029074"/>
    </source>
</evidence>
<dbReference type="Pfam" id="PF03853">
    <property type="entry name" value="YjeF_N"/>
    <property type="match status" value="1"/>
</dbReference>
<keyword evidence="4 12" id="KW-0547">Nucleotide-binding</keyword>
<feature type="binding site" evidence="12">
    <location>
        <position position="309"/>
    </location>
    <ligand>
        <name>(6S)-NADPHX</name>
        <dbReference type="ChEBI" id="CHEBI:64076"/>
    </ligand>
</feature>
<dbReference type="GO" id="GO:0052855">
    <property type="term" value="F:ADP-dependent NAD(P)H-hydrate dehydratase activity"/>
    <property type="evidence" value="ECO:0007669"/>
    <property type="project" value="UniProtKB-UniRule"/>
</dbReference>
<evidence type="ECO:0000313" key="17">
    <source>
        <dbReference type="Proteomes" id="UP000003656"/>
    </source>
</evidence>
<evidence type="ECO:0000256" key="10">
    <source>
        <dbReference type="ARBA" id="ARBA00048238"/>
    </source>
</evidence>
<evidence type="ECO:0000256" key="11">
    <source>
        <dbReference type="ARBA" id="ARBA00049209"/>
    </source>
</evidence>
<protein>
    <recommendedName>
        <fullName evidence="12">ADP-dependent (S)-NAD(P)H-hydrate dehydratase</fullName>
        <ecNumber evidence="12">4.2.1.136</ecNumber>
    </recommendedName>
    <alternativeName>
        <fullName evidence="12">ADP-dependent NAD(P)HX dehydratase</fullName>
    </alternativeName>
</protein>
<dbReference type="AlphaFoldDB" id="D1NSI5"/>
<dbReference type="PROSITE" id="PS51383">
    <property type="entry name" value="YJEF_C_3"/>
    <property type="match status" value="1"/>
</dbReference>
<comment type="similarity">
    <text evidence="2">In the N-terminal section; belongs to the NnrE/AIBP family.</text>
</comment>
<keyword evidence="16" id="KW-0418">Kinase</keyword>
<dbReference type="PANTHER" id="PTHR12592:SF0">
    <property type="entry name" value="ATP-DEPENDENT (S)-NAD(P)H-HYDRATE DEHYDRATASE"/>
    <property type="match status" value="1"/>
</dbReference>
<evidence type="ECO:0000256" key="9">
    <source>
        <dbReference type="ARBA" id="ARBA00025153"/>
    </source>
</evidence>
<reference evidence="15 17" key="1">
    <citation type="submission" date="2009-11" db="EMBL/GenBank/DDBJ databases">
        <authorList>
            <person name="Weinstock G."/>
            <person name="Sodergren E."/>
            <person name="Clifton S."/>
            <person name="Fulton L."/>
            <person name="Fulton B."/>
            <person name="Courtney L."/>
            <person name="Fronick C."/>
            <person name="Harrison M."/>
            <person name="Strong C."/>
            <person name="Farmer C."/>
            <person name="Delahaunty K."/>
            <person name="Markovic C."/>
            <person name="Hall O."/>
            <person name="Minx P."/>
            <person name="Tomlinson C."/>
            <person name="Mitreva M."/>
            <person name="Nelson J."/>
            <person name="Hou S."/>
            <person name="Wollam A."/>
            <person name="Pepin K.H."/>
            <person name="Johnson M."/>
            <person name="Bhonagiri V."/>
            <person name="Nash W.E."/>
            <person name="Warren W."/>
            <person name="Chinwalla A."/>
            <person name="Mardis E.R."/>
            <person name="Wilson R.K."/>
        </authorList>
    </citation>
    <scope>NUCLEOTIDE SEQUENCE [LARGE SCALE GENOMIC DNA]</scope>
    <source>
        <strain evidence="15 17">DSM 20093</strain>
    </source>
</reference>
<keyword evidence="16" id="KW-0808">Transferase</keyword>
<comment type="catalytic activity">
    <reaction evidence="11 12">
        <text>(6S)-NADPHX + ADP = AMP + phosphate + NADPH + H(+)</text>
        <dbReference type="Rhea" id="RHEA:32235"/>
        <dbReference type="ChEBI" id="CHEBI:15378"/>
        <dbReference type="ChEBI" id="CHEBI:43474"/>
        <dbReference type="ChEBI" id="CHEBI:57783"/>
        <dbReference type="ChEBI" id="CHEBI:64076"/>
        <dbReference type="ChEBI" id="CHEBI:456215"/>
        <dbReference type="ChEBI" id="CHEBI:456216"/>
        <dbReference type="EC" id="4.2.1.136"/>
    </reaction>
</comment>
<dbReference type="PANTHER" id="PTHR12592">
    <property type="entry name" value="ATP-DEPENDENT (S)-NAD(P)H-HYDRATE DEHYDRATASE FAMILY MEMBER"/>
    <property type="match status" value="1"/>
</dbReference>
<keyword evidence="18" id="KW-1185">Reference proteome</keyword>
<dbReference type="EMBL" id="JGYW01000005">
    <property type="protein sequence ID" value="KFI58698.1"/>
    <property type="molecule type" value="Genomic_DNA"/>
</dbReference>
<keyword evidence="7 12" id="KW-0520">NAD</keyword>
<keyword evidence="16" id="KW-0413">Isomerase</keyword>
<dbReference type="Proteomes" id="UP000029074">
    <property type="component" value="Unassembled WGS sequence"/>
</dbReference>
<comment type="subunit">
    <text evidence="12">Homotetramer.</text>
</comment>
<comment type="caution">
    <text evidence="12">Lacks conserved residue(s) required for the propagation of feature annotation.</text>
</comment>
<evidence type="ECO:0000256" key="8">
    <source>
        <dbReference type="ARBA" id="ARBA00023239"/>
    </source>
</evidence>
<keyword evidence="5 12" id="KW-0067">ATP-binding</keyword>
<comment type="cofactor">
    <cofactor evidence="1">
        <name>K(+)</name>
        <dbReference type="ChEBI" id="CHEBI:29103"/>
    </cofactor>
</comment>
<evidence type="ECO:0000256" key="7">
    <source>
        <dbReference type="ARBA" id="ARBA00023027"/>
    </source>
</evidence>
<keyword evidence="8 12" id="KW-0456">Lyase</keyword>
<reference evidence="16 18" key="2">
    <citation type="submission" date="2014-03" db="EMBL/GenBank/DDBJ databases">
        <title>Genomics of Bifidobacteria.</title>
        <authorList>
            <person name="Ventura M."/>
            <person name="Milani C."/>
            <person name="Lugli G.A."/>
        </authorList>
    </citation>
    <scope>NUCLEOTIDE SEQUENCE [LARGE SCALE GENOMIC DNA]</scope>
    <source>
        <strain evidence="16 18">LMG 11596</strain>
    </source>
</reference>
<dbReference type="RefSeq" id="WP_006294149.1">
    <property type="nucleotide sequence ID" value="NZ_ABXB03000001.1"/>
</dbReference>
<dbReference type="Gene3D" id="3.40.1190.20">
    <property type="match status" value="1"/>
</dbReference>
<dbReference type="EMBL" id="ABXB03000001">
    <property type="protein sequence ID" value="EFA23637.1"/>
    <property type="molecule type" value="Genomic_DNA"/>
</dbReference>
<dbReference type="PROSITE" id="PS51385">
    <property type="entry name" value="YJEF_N"/>
    <property type="match status" value="1"/>
</dbReference>
<comment type="function">
    <text evidence="12">Catalyzes the dehydration of the S-form of NAD(P)HX at the expense of ADP, which is converted to AMP. Together with NAD(P)HX epimerase, which catalyzes the epimerization of the S- and R-forms, the enzyme allows the repair of both epimers of NAD(P)HX, a damaged form of NAD(P)H that is a result of enzymatic or heat-dependent hydration.</text>
</comment>
<comment type="similarity">
    <text evidence="3">In the C-terminal section; belongs to the NnrD/CARKD family.</text>
</comment>
<dbReference type="InterPro" id="IPR000631">
    <property type="entry name" value="CARKD"/>
</dbReference>
<feature type="binding site" evidence="12">
    <location>
        <position position="441"/>
    </location>
    <ligand>
        <name>(6S)-NADPHX</name>
        <dbReference type="ChEBI" id="CHEBI:64076"/>
    </ligand>
</feature>
<dbReference type="STRING" id="561180.BIFGAL_02742"/>
<comment type="cofactor">
    <cofactor evidence="12">
        <name>Mg(2+)</name>
        <dbReference type="ChEBI" id="CHEBI:18420"/>
    </cofactor>
</comment>